<evidence type="ECO:0000313" key="1">
    <source>
        <dbReference type="EMBL" id="KAH0738326.1"/>
    </source>
</evidence>
<organism evidence="1 2">
    <name type="scientific">Solanum tuberosum</name>
    <name type="common">Potato</name>
    <dbReference type="NCBI Taxonomy" id="4113"/>
    <lineage>
        <taxon>Eukaryota</taxon>
        <taxon>Viridiplantae</taxon>
        <taxon>Streptophyta</taxon>
        <taxon>Embryophyta</taxon>
        <taxon>Tracheophyta</taxon>
        <taxon>Spermatophyta</taxon>
        <taxon>Magnoliopsida</taxon>
        <taxon>eudicotyledons</taxon>
        <taxon>Gunneridae</taxon>
        <taxon>Pentapetalae</taxon>
        <taxon>asterids</taxon>
        <taxon>lamiids</taxon>
        <taxon>Solanales</taxon>
        <taxon>Solanaceae</taxon>
        <taxon>Solanoideae</taxon>
        <taxon>Solaneae</taxon>
        <taxon>Solanum</taxon>
    </lineage>
</organism>
<keyword evidence="2" id="KW-1185">Reference proteome</keyword>
<dbReference type="EMBL" id="JAIVGD010000028">
    <property type="protein sequence ID" value="KAH0738326.1"/>
    <property type="molecule type" value="Genomic_DNA"/>
</dbReference>
<accession>A0ABQ7TUB9</accession>
<proteinExistence type="predicted"/>
<gene>
    <name evidence="1" type="ORF">KY290_037031</name>
</gene>
<protein>
    <submittedName>
        <fullName evidence="1">Uncharacterized protein</fullName>
    </submittedName>
</protein>
<reference evidence="1 2" key="1">
    <citation type="journal article" date="2021" name="bioRxiv">
        <title>Chromosome-scale and haplotype-resolved genome assembly of a tetraploid potato cultivar.</title>
        <authorList>
            <person name="Sun H."/>
            <person name="Jiao W.-B."/>
            <person name="Krause K."/>
            <person name="Campoy J.A."/>
            <person name="Goel M."/>
            <person name="Folz-Donahue K."/>
            <person name="Kukat C."/>
            <person name="Huettel B."/>
            <person name="Schneeberger K."/>
        </authorList>
    </citation>
    <scope>NUCLEOTIDE SEQUENCE [LARGE SCALE GENOMIC DNA]</scope>
    <source>
        <strain evidence="1">SolTubOtavaFocal</strain>
        <tissue evidence="1">Leaves</tissue>
    </source>
</reference>
<name>A0ABQ7TUB9_SOLTU</name>
<sequence>MEGGGTYWKIYQNRQSGLLKRSSNQQNFIRAGYAITDIHKMSYFSTKEFYNKFERSVLEGRKLTCNNMGLPMWVFMLQLAEQETCHSR</sequence>
<comment type="caution">
    <text evidence="1">The sequence shown here is derived from an EMBL/GenBank/DDBJ whole genome shotgun (WGS) entry which is preliminary data.</text>
</comment>
<evidence type="ECO:0000313" key="2">
    <source>
        <dbReference type="Proteomes" id="UP000826656"/>
    </source>
</evidence>
<dbReference type="Proteomes" id="UP000826656">
    <property type="component" value="Unassembled WGS sequence"/>
</dbReference>